<organism evidence="1 2">
    <name type="scientific">[Clostridium] celerecrescens 18A</name>
    <dbReference type="NCBI Taxonomy" id="1286362"/>
    <lineage>
        <taxon>Bacteria</taxon>
        <taxon>Bacillati</taxon>
        <taxon>Bacillota</taxon>
        <taxon>Clostridia</taxon>
        <taxon>Lachnospirales</taxon>
        <taxon>Lachnospiraceae</taxon>
        <taxon>Lacrimispora</taxon>
    </lineage>
</organism>
<evidence type="ECO:0000313" key="2">
    <source>
        <dbReference type="Proteomes" id="UP000231092"/>
    </source>
</evidence>
<dbReference type="AlphaFoldDB" id="A0A2M8Z1N2"/>
<dbReference type="RefSeq" id="WP_100304016.1">
    <property type="nucleotide sequence ID" value="NZ_PGET01000001.1"/>
</dbReference>
<accession>A0A2M8Z1N2</accession>
<evidence type="ECO:0000313" key="1">
    <source>
        <dbReference type="EMBL" id="PJJ27364.1"/>
    </source>
</evidence>
<gene>
    <name evidence="1" type="ORF">H171_0829</name>
</gene>
<sequence>MNKNGKLIAAVGAAAVLVAVIIAAVIQTAGGNLDVVGKQSAGSFETILNTVPDNVKADEINGGWSLTAPDGGVRFIWSGDYSQSPLHDVMLELEAAPFTDAGLDTDKLPDNYAAYDGMLMVGTKLGTEKPDSKGEATPLAAYEQIVNKHRSFINYHMDMDHYGVKLGDGNMFEWAKNMETNTVKNQNQDKDIVFVLNPEPLIAAGVDPEKVEGWVYAPVSVMEGGKTLEVYKLLKPFNLK</sequence>
<dbReference type="EMBL" id="PGET01000001">
    <property type="protein sequence ID" value="PJJ27364.1"/>
    <property type="molecule type" value="Genomic_DNA"/>
</dbReference>
<protein>
    <submittedName>
        <fullName evidence="1">Uncharacterized protein</fullName>
    </submittedName>
</protein>
<dbReference type="OrthoDB" id="2830261at2"/>
<proteinExistence type="predicted"/>
<comment type="caution">
    <text evidence="1">The sequence shown here is derived from an EMBL/GenBank/DDBJ whole genome shotgun (WGS) entry which is preliminary data.</text>
</comment>
<reference evidence="1 2" key="1">
    <citation type="submission" date="2017-11" db="EMBL/GenBank/DDBJ databases">
        <title>Understudied soil microbes with underappreciated capabilities: Untangling the Clostridium saccharolyticum group.</title>
        <authorList>
            <person name="Leschine S."/>
        </authorList>
    </citation>
    <scope>NUCLEOTIDE SEQUENCE [LARGE SCALE GENOMIC DNA]</scope>
    <source>
        <strain evidence="1 2">18A</strain>
    </source>
</reference>
<name>A0A2M8Z1N2_9FIRM</name>
<dbReference type="Proteomes" id="UP000231092">
    <property type="component" value="Unassembled WGS sequence"/>
</dbReference>